<dbReference type="AlphaFoldDB" id="A0A9P0GIK7"/>
<proteinExistence type="predicted"/>
<dbReference type="OrthoDB" id="6783693at2759"/>
<evidence type="ECO:0000313" key="2">
    <source>
        <dbReference type="EMBL" id="CAH1114949.1"/>
    </source>
</evidence>
<name>A0A9P0GIK7_9CUCU</name>
<feature type="region of interest" description="Disordered" evidence="1">
    <location>
        <begin position="1"/>
        <end position="29"/>
    </location>
</feature>
<dbReference type="Proteomes" id="UP001153636">
    <property type="component" value="Chromosome 9"/>
</dbReference>
<reference evidence="2" key="1">
    <citation type="submission" date="2022-01" db="EMBL/GenBank/DDBJ databases">
        <authorList>
            <person name="King R."/>
        </authorList>
    </citation>
    <scope>NUCLEOTIDE SEQUENCE</scope>
</reference>
<dbReference type="EMBL" id="OV651821">
    <property type="protein sequence ID" value="CAH1114949.1"/>
    <property type="molecule type" value="Genomic_DNA"/>
</dbReference>
<sequence>MFLPSTVTNVPQDIDAATTSDLEEPHSSTTVILEPALPEEKSAAEMLLNISSLPHRNTRKCDEENADNFSLHSSSSEASLSTLLRKEVEERQEEEEEAFKPVTKKQIGDLAIVKFCTKKSVKYFVGNILSFNDYGEAVVSFIRKASDRTGITTFHFPSQEDITDVMEDDIIYILPKPTIGRRGEVLFLVGAFILLCCHLFVF</sequence>
<accession>A0A9P0GIK7</accession>
<organism evidence="2 3">
    <name type="scientific">Psylliodes chrysocephalus</name>
    <dbReference type="NCBI Taxonomy" id="3402493"/>
    <lineage>
        <taxon>Eukaryota</taxon>
        <taxon>Metazoa</taxon>
        <taxon>Ecdysozoa</taxon>
        <taxon>Arthropoda</taxon>
        <taxon>Hexapoda</taxon>
        <taxon>Insecta</taxon>
        <taxon>Pterygota</taxon>
        <taxon>Neoptera</taxon>
        <taxon>Endopterygota</taxon>
        <taxon>Coleoptera</taxon>
        <taxon>Polyphaga</taxon>
        <taxon>Cucujiformia</taxon>
        <taxon>Chrysomeloidea</taxon>
        <taxon>Chrysomelidae</taxon>
        <taxon>Galerucinae</taxon>
        <taxon>Alticini</taxon>
        <taxon>Psylliodes</taxon>
    </lineage>
</organism>
<feature type="compositionally biased region" description="Polar residues" evidence="1">
    <location>
        <begin position="1"/>
        <end position="11"/>
    </location>
</feature>
<evidence type="ECO:0000313" key="3">
    <source>
        <dbReference type="Proteomes" id="UP001153636"/>
    </source>
</evidence>
<protein>
    <submittedName>
        <fullName evidence="2">Uncharacterized protein</fullName>
    </submittedName>
</protein>
<gene>
    <name evidence="2" type="ORF">PSYICH_LOCUS15193</name>
</gene>
<keyword evidence="3" id="KW-1185">Reference proteome</keyword>
<evidence type="ECO:0000256" key="1">
    <source>
        <dbReference type="SAM" id="MobiDB-lite"/>
    </source>
</evidence>